<reference evidence="10" key="1">
    <citation type="journal article" date="2013" name="PLoS ONE">
        <title>Metagenomic insights into the carbohydrate-active enzymes carried by the microorganisms adhering to solid digesta in the rumen of cows.</title>
        <authorList>
            <person name="Wang L."/>
            <person name="Hatem A."/>
            <person name="Catalyurek U.V."/>
            <person name="Morrison M."/>
            <person name="Yu Z."/>
        </authorList>
    </citation>
    <scope>NUCLEOTIDE SEQUENCE</scope>
</reference>
<evidence type="ECO:0000256" key="2">
    <source>
        <dbReference type="ARBA" id="ARBA00008263"/>
    </source>
</evidence>
<keyword evidence="5 7" id="KW-0238">DNA-binding</keyword>
<evidence type="ECO:0000256" key="6">
    <source>
        <dbReference type="ARBA" id="ARBA00023235"/>
    </source>
</evidence>
<evidence type="ECO:0000256" key="3">
    <source>
        <dbReference type="ARBA" id="ARBA00012895"/>
    </source>
</evidence>
<dbReference type="Pfam" id="PF00521">
    <property type="entry name" value="DNA_topoisoIV"/>
    <property type="match status" value="1"/>
</dbReference>
<evidence type="ECO:0000256" key="8">
    <source>
        <dbReference type="SAM" id="Coils"/>
    </source>
</evidence>
<dbReference type="SUPFAM" id="SSF56719">
    <property type="entry name" value="Type II DNA topoisomerase"/>
    <property type="match status" value="1"/>
</dbReference>
<dbReference type="Gene3D" id="1.10.268.10">
    <property type="entry name" value="Topoisomerase, domain 3"/>
    <property type="match status" value="1"/>
</dbReference>
<dbReference type="SUPFAM" id="SSF101904">
    <property type="entry name" value="GyrA/ParC C-terminal domain-like"/>
    <property type="match status" value="1"/>
</dbReference>
<evidence type="ECO:0000256" key="1">
    <source>
        <dbReference type="ARBA" id="ARBA00000185"/>
    </source>
</evidence>
<dbReference type="Pfam" id="PF03989">
    <property type="entry name" value="DNA_gyraseA_C"/>
    <property type="match status" value="3"/>
</dbReference>
<dbReference type="PANTHER" id="PTHR43493:SF9">
    <property type="entry name" value="DNA TOPOISOMERASE 4 SUBUNIT A"/>
    <property type="match status" value="1"/>
</dbReference>
<dbReference type="InterPro" id="IPR050220">
    <property type="entry name" value="Type_II_DNA_Topoisomerases"/>
</dbReference>
<dbReference type="EC" id="5.6.2.2" evidence="3"/>
<dbReference type="GO" id="GO:0003918">
    <property type="term" value="F:DNA topoisomerase type II (double strand cut, ATP-hydrolyzing) activity"/>
    <property type="evidence" value="ECO:0007669"/>
    <property type="project" value="UniProtKB-EC"/>
</dbReference>
<dbReference type="GO" id="GO:0005737">
    <property type="term" value="C:cytoplasm"/>
    <property type="evidence" value="ECO:0007669"/>
    <property type="project" value="TreeGrafter"/>
</dbReference>
<dbReference type="GO" id="GO:0006265">
    <property type="term" value="P:DNA topological change"/>
    <property type="evidence" value="ECO:0007669"/>
    <property type="project" value="UniProtKB-UniRule"/>
</dbReference>
<keyword evidence="8" id="KW-0175">Coiled coil</keyword>
<dbReference type="Gene3D" id="3.30.1360.40">
    <property type="match status" value="1"/>
</dbReference>
<dbReference type="InterPro" id="IPR013760">
    <property type="entry name" value="Topo_IIA-like_dom_sf"/>
</dbReference>
<evidence type="ECO:0000313" key="10">
    <source>
        <dbReference type="EMBL" id="AHF25134.1"/>
    </source>
</evidence>
<evidence type="ECO:0000259" key="9">
    <source>
        <dbReference type="PROSITE" id="PS52040"/>
    </source>
</evidence>
<sequence>MAGKRESDKPIVKDDPSRILEINMEDVMHNSMMPYAEHVILERALPRVEDGLKPVQRRILYTMMELGTTPDKPHRKCARIVGDCLGKYHPHGDTSVYGALVHMAQDFSMRCPMVDGHGNFGSIDGDGAAAMRYTEARMTPLAMEMLRDIEKDTVPFRLNFDDTLKEPDMLPARFPNLLVNGANGIAVGLATNIPTHNLGEAIRAVIAQMENPDITLDELMKIMPGPDFPTGGVLVNNEEIRRGYETGRGKLTLRAKVDIEDGPSGRKLLAITEVPYQVNKAAMLEKIHKLSEEKKAALGGIYDIRDESDRTGMRAVIELKRDVDPLKVLAYLYKYSDLQVTFGVNMVAIAGGKPVLLTLKELIARYIDYQKQVVTRRTEYELKQAKARAHILEGLMIALDNLDEVIALIRASKSPKEARVALMERFALTEIQAQAILDMRLQRLTNLEVVALRREYADVLKLISRLEGILKSERKLLDVIRKEMEALSSQYADARRTVLEMPQDTPVELPDSTPVPEDAVVLFTGSGYLKRVSPVLLKRSPLPSPAESPEDSARFLLETTTAETLYIFTDQGNCYPVPVGRLAECKPRDRGQLLSGVLMGLEDGEKALFMLTADAAKLKSMPDFLFVTRNGMIKRTAAADYDVRSRKYPALSLKKGDSLLDIRPAPADADILLVTRGGMSIRFPLSGVPVQGRVATGVRAMAVESGDEVSFFRQLSAGDEVILFSERGWAKRIPQLDFEPQNRSGKGVRCFYFNKNGSNGRQIAGVCVIPQNQPSSLLVTQLRSPMTRLDKTEILLQNRQGKGMPYVMAILDDIVTGIITLPAPPETLVPQE</sequence>
<dbReference type="InterPro" id="IPR013757">
    <property type="entry name" value="Topo_IIA_A_a_sf"/>
</dbReference>
<dbReference type="EMBL" id="KC246820">
    <property type="protein sequence ID" value="AHF25134.1"/>
    <property type="molecule type" value="Genomic_DNA"/>
</dbReference>
<dbReference type="GO" id="GO:0005524">
    <property type="term" value="F:ATP binding"/>
    <property type="evidence" value="ECO:0007669"/>
    <property type="project" value="InterPro"/>
</dbReference>
<dbReference type="FunFam" id="3.30.1360.40:FF:000002">
    <property type="entry name" value="DNA gyrase subunit A"/>
    <property type="match status" value="1"/>
</dbReference>
<evidence type="ECO:0000256" key="4">
    <source>
        <dbReference type="ARBA" id="ARBA00023029"/>
    </source>
</evidence>
<comment type="similarity">
    <text evidence="2">Belongs to the type II topoisomerase GyrA/ParC subunit family.</text>
</comment>
<dbReference type="FunFam" id="3.90.199.10:FF:000001">
    <property type="entry name" value="DNA gyrase subunit A"/>
    <property type="match status" value="1"/>
</dbReference>
<feature type="active site" description="O-(5'-phospho-DNA)-tyrosine intermediate" evidence="7">
    <location>
        <position position="133"/>
    </location>
</feature>
<dbReference type="GO" id="GO:0009330">
    <property type="term" value="C:DNA topoisomerase type II (double strand cut, ATP-hydrolyzing) complex"/>
    <property type="evidence" value="ECO:0007669"/>
    <property type="project" value="TreeGrafter"/>
</dbReference>
<keyword evidence="4 7" id="KW-0799">Topoisomerase</keyword>
<dbReference type="InterPro" id="IPR013758">
    <property type="entry name" value="Topo_IIA_A/C_ab"/>
</dbReference>
<dbReference type="FunFam" id="1.10.268.10:FF:000001">
    <property type="entry name" value="DNA gyrase subunit A"/>
    <property type="match status" value="1"/>
</dbReference>
<organism evidence="10">
    <name type="scientific">uncultured bacterium Contig54</name>
    <dbReference type="NCBI Taxonomy" id="1393586"/>
    <lineage>
        <taxon>Bacteria</taxon>
        <taxon>environmental samples</taxon>
    </lineage>
</organism>
<dbReference type="Gene3D" id="2.120.10.90">
    <property type="entry name" value="DNA gyrase/topoisomerase IV, subunit A, C-terminal"/>
    <property type="match status" value="1"/>
</dbReference>
<evidence type="ECO:0000256" key="5">
    <source>
        <dbReference type="ARBA" id="ARBA00023125"/>
    </source>
</evidence>
<feature type="domain" description="Topo IIA-type catalytic" evidence="9">
    <location>
        <begin position="45"/>
        <end position="512"/>
    </location>
</feature>
<protein>
    <recommendedName>
        <fullName evidence="3">DNA topoisomerase (ATP-hydrolyzing)</fullName>
        <ecNumber evidence="3">5.6.2.2</ecNumber>
    </recommendedName>
</protein>
<dbReference type="AlphaFoldDB" id="W0FNS9"/>
<evidence type="ECO:0000256" key="7">
    <source>
        <dbReference type="PROSITE-ProRule" id="PRU01384"/>
    </source>
</evidence>
<keyword evidence="6 7" id="KW-0413">Isomerase</keyword>
<dbReference type="PANTHER" id="PTHR43493">
    <property type="entry name" value="DNA GYRASE/TOPOISOMERASE SUBUNIT A"/>
    <property type="match status" value="1"/>
</dbReference>
<accession>W0FNS9</accession>
<dbReference type="GO" id="GO:0003677">
    <property type="term" value="F:DNA binding"/>
    <property type="evidence" value="ECO:0007669"/>
    <property type="project" value="UniProtKB-UniRule"/>
</dbReference>
<feature type="coiled-coil region" evidence="8">
    <location>
        <begin position="470"/>
        <end position="497"/>
    </location>
</feature>
<dbReference type="InterPro" id="IPR006691">
    <property type="entry name" value="GyrA/parC_rep"/>
</dbReference>
<dbReference type="SMART" id="SM00434">
    <property type="entry name" value="TOP4c"/>
    <property type="match status" value="1"/>
</dbReference>
<dbReference type="CDD" id="cd00187">
    <property type="entry name" value="TOP4c"/>
    <property type="match status" value="1"/>
</dbReference>
<dbReference type="InterPro" id="IPR002205">
    <property type="entry name" value="Topo_IIA_dom_A"/>
</dbReference>
<dbReference type="NCBIfam" id="NF004044">
    <property type="entry name" value="PRK05561.1"/>
    <property type="match status" value="1"/>
</dbReference>
<dbReference type="Gene3D" id="3.90.199.10">
    <property type="entry name" value="Topoisomerase II, domain 5"/>
    <property type="match status" value="1"/>
</dbReference>
<dbReference type="InterPro" id="IPR035516">
    <property type="entry name" value="Gyrase/topoIV_suA_C"/>
</dbReference>
<comment type="catalytic activity">
    <reaction evidence="1 7">
        <text>ATP-dependent breakage, passage and rejoining of double-stranded DNA.</text>
        <dbReference type="EC" id="5.6.2.2"/>
    </reaction>
</comment>
<dbReference type="PROSITE" id="PS52040">
    <property type="entry name" value="TOPO_IIA"/>
    <property type="match status" value="1"/>
</dbReference>
<name>W0FNS9_9BACT</name>
<proteinExistence type="inferred from homology"/>